<feature type="active site" description="S-palmitoyl cysteine intermediate" evidence="11">
    <location>
        <position position="124"/>
    </location>
</feature>
<evidence type="ECO:0000256" key="1">
    <source>
        <dbReference type="ARBA" id="ARBA00004141"/>
    </source>
</evidence>
<dbReference type="HAMAP" id="MF_03199">
    <property type="entry name" value="DHHC_PAT_PFA4"/>
    <property type="match status" value="1"/>
</dbReference>
<comment type="domain">
    <text evidence="11 12">The DHHC domain is required for palmitoyltransferase activity.</text>
</comment>
<feature type="compositionally biased region" description="Acidic residues" evidence="13">
    <location>
        <begin position="412"/>
        <end position="421"/>
    </location>
</feature>
<dbReference type="GO" id="GO:0019706">
    <property type="term" value="F:protein-cysteine S-palmitoyltransferase activity"/>
    <property type="evidence" value="ECO:0007669"/>
    <property type="project" value="UniProtKB-UniRule"/>
</dbReference>
<dbReference type="AlphaFoldDB" id="A0AAF0YAZ0"/>
<evidence type="ECO:0000256" key="5">
    <source>
        <dbReference type="ARBA" id="ARBA00022989"/>
    </source>
</evidence>
<evidence type="ECO:0000256" key="12">
    <source>
        <dbReference type="RuleBase" id="RU079119"/>
    </source>
</evidence>
<dbReference type="RefSeq" id="XP_062627368.1">
    <property type="nucleotide sequence ID" value="XM_062771384.1"/>
</dbReference>
<dbReference type="Pfam" id="PF01529">
    <property type="entry name" value="DHHC"/>
    <property type="match status" value="1"/>
</dbReference>
<feature type="compositionally biased region" description="Basic and acidic residues" evidence="13">
    <location>
        <begin position="381"/>
        <end position="397"/>
    </location>
</feature>
<dbReference type="InterPro" id="IPR001594">
    <property type="entry name" value="Palmitoyltrfase_DHHC"/>
</dbReference>
<keyword evidence="3 11" id="KW-0812">Transmembrane</keyword>
<keyword evidence="9 11" id="KW-0012">Acyltransferase</keyword>
<dbReference type="PANTHER" id="PTHR12246">
    <property type="entry name" value="PALMITOYLTRANSFERASE ZDHHC16"/>
    <property type="match status" value="1"/>
</dbReference>
<organism evidence="15 16">
    <name type="scientific">Vanrija pseudolonga</name>
    <dbReference type="NCBI Taxonomy" id="143232"/>
    <lineage>
        <taxon>Eukaryota</taxon>
        <taxon>Fungi</taxon>
        <taxon>Dikarya</taxon>
        <taxon>Basidiomycota</taxon>
        <taxon>Agaricomycotina</taxon>
        <taxon>Tremellomycetes</taxon>
        <taxon>Trichosporonales</taxon>
        <taxon>Trichosporonaceae</taxon>
        <taxon>Vanrija</taxon>
    </lineage>
</organism>
<dbReference type="Proteomes" id="UP000827549">
    <property type="component" value="Chromosome 3"/>
</dbReference>
<evidence type="ECO:0000256" key="13">
    <source>
        <dbReference type="SAM" id="MobiDB-lite"/>
    </source>
</evidence>
<feature type="transmembrane region" description="Helical" evidence="11 12">
    <location>
        <begin position="142"/>
        <end position="165"/>
    </location>
</feature>
<evidence type="ECO:0000256" key="8">
    <source>
        <dbReference type="ARBA" id="ARBA00023288"/>
    </source>
</evidence>
<dbReference type="EMBL" id="CP086716">
    <property type="protein sequence ID" value="WOO81336.1"/>
    <property type="molecule type" value="Genomic_DNA"/>
</dbReference>
<comment type="subcellular location">
    <subcellularLocation>
        <location evidence="11">Endoplasmic reticulum membrane</location>
        <topology evidence="11">Multi-pass membrane protein</topology>
    </subcellularLocation>
    <subcellularLocation>
        <location evidence="1">Membrane</location>
        <topology evidence="1">Multi-pass membrane protein</topology>
    </subcellularLocation>
</comment>
<keyword evidence="16" id="KW-1185">Reference proteome</keyword>
<reference evidence="15" key="1">
    <citation type="submission" date="2023-10" db="EMBL/GenBank/DDBJ databases">
        <authorList>
            <person name="Noh H."/>
        </authorList>
    </citation>
    <scope>NUCLEOTIDE SEQUENCE</scope>
    <source>
        <strain evidence="15">DUCC4014</strain>
    </source>
</reference>
<evidence type="ECO:0000256" key="9">
    <source>
        <dbReference type="ARBA" id="ARBA00023315"/>
    </source>
</evidence>
<dbReference type="GO" id="GO:0005789">
    <property type="term" value="C:endoplasmic reticulum membrane"/>
    <property type="evidence" value="ECO:0007669"/>
    <property type="project" value="UniProtKB-SubCell"/>
</dbReference>
<feature type="transmembrane region" description="Helical" evidence="11 12">
    <location>
        <begin position="41"/>
        <end position="59"/>
    </location>
</feature>
<keyword evidence="8 11" id="KW-0449">Lipoprotein</keyword>
<dbReference type="PROSITE" id="PS50216">
    <property type="entry name" value="DHHC"/>
    <property type="match status" value="1"/>
</dbReference>
<comment type="catalytic activity">
    <reaction evidence="10 11 12">
        <text>L-cysteinyl-[protein] + hexadecanoyl-CoA = S-hexadecanoyl-L-cysteinyl-[protein] + CoA</text>
        <dbReference type="Rhea" id="RHEA:36683"/>
        <dbReference type="Rhea" id="RHEA-COMP:10131"/>
        <dbReference type="Rhea" id="RHEA-COMP:11032"/>
        <dbReference type="ChEBI" id="CHEBI:29950"/>
        <dbReference type="ChEBI" id="CHEBI:57287"/>
        <dbReference type="ChEBI" id="CHEBI:57379"/>
        <dbReference type="ChEBI" id="CHEBI:74151"/>
        <dbReference type="EC" id="2.3.1.225"/>
    </reaction>
</comment>
<keyword evidence="5 11" id="KW-1133">Transmembrane helix</keyword>
<feature type="region of interest" description="Disordered" evidence="13">
    <location>
        <begin position="344"/>
        <end position="438"/>
    </location>
</feature>
<dbReference type="GeneID" id="87808100"/>
<gene>
    <name evidence="15" type="primary">PFA4_1</name>
    <name evidence="11" type="synonym">PFA4</name>
    <name evidence="15" type="ORF">LOC62_03G004868</name>
</gene>
<dbReference type="InterPro" id="IPR033682">
    <property type="entry name" value="PFA4"/>
</dbReference>
<keyword evidence="6 11" id="KW-0472">Membrane</keyword>
<evidence type="ECO:0000256" key="3">
    <source>
        <dbReference type="ARBA" id="ARBA00022692"/>
    </source>
</evidence>
<feature type="region of interest" description="Disordered" evidence="13">
    <location>
        <begin position="480"/>
        <end position="506"/>
    </location>
</feature>
<feature type="domain" description="Palmitoyltransferase DHHC" evidence="14">
    <location>
        <begin position="92"/>
        <end position="217"/>
    </location>
</feature>
<feature type="compositionally biased region" description="Pro residues" evidence="13">
    <location>
        <begin position="348"/>
        <end position="361"/>
    </location>
</feature>
<evidence type="ECO:0000256" key="11">
    <source>
        <dbReference type="HAMAP-Rule" id="MF_03199"/>
    </source>
</evidence>
<evidence type="ECO:0000256" key="6">
    <source>
        <dbReference type="ARBA" id="ARBA00023136"/>
    </source>
</evidence>
<accession>A0AAF0YAZ0</accession>
<feature type="transmembrane region" description="Helical" evidence="11 12">
    <location>
        <begin position="177"/>
        <end position="203"/>
    </location>
</feature>
<evidence type="ECO:0000313" key="15">
    <source>
        <dbReference type="EMBL" id="WOO81336.1"/>
    </source>
</evidence>
<evidence type="ECO:0000256" key="7">
    <source>
        <dbReference type="ARBA" id="ARBA00023139"/>
    </source>
</evidence>
<dbReference type="EC" id="2.3.1.225" evidence="11"/>
<sequence length="506" mass="57327">MVDWVKRLWVIGTLALIGFISYSSQLFVIWPWYGAVVSVDLLRLLIPFNLLVGMVWWNYYLCVATPPGHVPQGWRPNLQSADHIEVKRGSHAPRFCKQCEHFKPPRAHHCRQCKTCVLKLDHHCPWIANCVGYFNHGHFLRFLIWVSIATSYHLLMMIAKSYEYVKNPFAEPELSELLFLIFNFAASVPVWVCVSLFAIYHLYLVGNNTTTIERWEKDKVATLVRRGKLAEIKYPYNIGFLGNMRSVLGDNPLLWLWPQSMPGSGMTFPVNGDAGGESASEWAEAVAPDQVPGRNHATWNNGAATPPLHSHSAAQARLRAHLSNVENMVYAGRALPRQYSEVQYSWPPRDPTQYPNPPPPSGNAFIYGNGFNPALRASSGARRERRERNQQPLERRPYSHANPSNYVAPWETDVDDGDSEPDSSSSPERYLSDYDDDDVPLRAYTTATRVRRGSEGWEVRPSPGWSSGINATAAALEDVERDAARPPWEQAGRYRTYVPSEEGHDH</sequence>
<evidence type="ECO:0000259" key="14">
    <source>
        <dbReference type="Pfam" id="PF01529"/>
    </source>
</evidence>
<evidence type="ECO:0000256" key="4">
    <source>
        <dbReference type="ARBA" id="ARBA00022824"/>
    </source>
</evidence>
<proteinExistence type="inferred from homology"/>
<comment type="similarity">
    <text evidence="11">Belongs to the DHHC palmitoyltransferase family. PFA4 subfamily.</text>
</comment>
<keyword evidence="7 11" id="KW-0564">Palmitate</keyword>
<keyword evidence="2 11" id="KW-0808">Transferase</keyword>
<evidence type="ECO:0000256" key="10">
    <source>
        <dbReference type="ARBA" id="ARBA00048048"/>
    </source>
</evidence>
<comment type="function">
    <text evidence="11">Mediates the reversible addition of palmitate to target proteins, thereby regulating their membrane association and biological function.</text>
</comment>
<keyword evidence="4 11" id="KW-0256">Endoplasmic reticulum</keyword>
<dbReference type="InterPro" id="IPR039859">
    <property type="entry name" value="PFA4/ZDH16/20/ERF2-like"/>
</dbReference>
<feature type="transmembrane region" description="Helical" evidence="11 12">
    <location>
        <begin position="6"/>
        <end position="29"/>
    </location>
</feature>
<evidence type="ECO:0000313" key="16">
    <source>
        <dbReference type="Proteomes" id="UP000827549"/>
    </source>
</evidence>
<name>A0AAF0YAZ0_9TREE</name>
<protein>
    <recommendedName>
        <fullName evidence="11">Palmitoyltransferase PFA4</fullName>
        <ecNumber evidence="11">2.3.1.225</ecNumber>
    </recommendedName>
    <alternativeName>
        <fullName evidence="11">Protein S-acyltransferase</fullName>
        <shortName evidence="11">PAT</shortName>
    </alternativeName>
    <alternativeName>
        <fullName evidence="11">Protein fatty acyltransferase 4</fullName>
    </alternativeName>
</protein>
<evidence type="ECO:0000256" key="2">
    <source>
        <dbReference type="ARBA" id="ARBA00022679"/>
    </source>
</evidence>